<dbReference type="RefSeq" id="WP_207682165.1">
    <property type="nucleotide sequence ID" value="NZ_CP061800.1"/>
</dbReference>
<sequence>MEFVISGLSGSMAAAFVSYNRLLGLSIGWMHYAMTQLSLEKTLKEFQYQ</sequence>
<organism evidence="1 2">
    <name type="scientific">Desulfonema magnum</name>
    <dbReference type="NCBI Taxonomy" id="45655"/>
    <lineage>
        <taxon>Bacteria</taxon>
        <taxon>Pseudomonadati</taxon>
        <taxon>Thermodesulfobacteriota</taxon>
        <taxon>Desulfobacteria</taxon>
        <taxon>Desulfobacterales</taxon>
        <taxon>Desulfococcaceae</taxon>
        <taxon>Desulfonema</taxon>
    </lineage>
</organism>
<dbReference type="EMBL" id="CP061800">
    <property type="protein sequence ID" value="QTA86590.1"/>
    <property type="molecule type" value="Genomic_DNA"/>
</dbReference>
<dbReference type="Proteomes" id="UP000663722">
    <property type="component" value="Chromosome"/>
</dbReference>
<accession>A0A975BK62</accession>
<protein>
    <submittedName>
        <fullName evidence="1">Uncharacterized protein</fullName>
    </submittedName>
</protein>
<evidence type="ECO:0000313" key="1">
    <source>
        <dbReference type="EMBL" id="QTA86590.1"/>
    </source>
</evidence>
<proteinExistence type="predicted"/>
<gene>
    <name evidence="1" type="ORF">dnm_026140</name>
</gene>
<name>A0A975BK62_9BACT</name>
<keyword evidence="2" id="KW-1185">Reference proteome</keyword>
<reference evidence="1" key="1">
    <citation type="journal article" date="2021" name="Microb. Physiol.">
        <title>Proteogenomic Insights into the Physiology of Marine, Sulfate-Reducing, Filamentous Desulfonema limicola and Desulfonema magnum.</title>
        <authorList>
            <person name="Schnaars V."/>
            <person name="Wohlbrand L."/>
            <person name="Scheve S."/>
            <person name="Hinrichs C."/>
            <person name="Reinhardt R."/>
            <person name="Rabus R."/>
        </authorList>
    </citation>
    <scope>NUCLEOTIDE SEQUENCE</scope>
    <source>
        <strain evidence="1">4be13</strain>
    </source>
</reference>
<evidence type="ECO:0000313" key="2">
    <source>
        <dbReference type="Proteomes" id="UP000663722"/>
    </source>
</evidence>
<dbReference type="KEGG" id="dmm:dnm_026140"/>
<dbReference type="AlphaFoldDB" id="A0A975BK62"/>